<organism evidence="9 10">
    <name type="scientific">Cytospora chrysosperma</name>
    <name type="common">Cytospora canker fungus</name>
    <name type="synonym">Sphaeria chrysosperma</name>
    <dbReference type="NCBI Taxonomy" id="252740"/>
    <lineage>
        <taxon>Eukaryota</taxon>
        <taxon>Fungi</taxon>
        <taxon>Dikarya</taxon>
        <taxon>Ascomycota</taxon>
        <taxon>Pezizomycotina</taxon>
        <taxon>Sordariomycetes</taxon>
        <taxon>Sordariomycetidae</taxon>
        <taxon>Diaporthales</taxon>
        <taxon>Cytosporaceae</taxon>
        <taxon>Cytospora</taxon>
    </lineage>
</organism>
<dbReference type="Pfam" id="PF20684">
    <property type="entry name" value="Fung_rhodopsin"/>
    <property type="match status" value="1"/>
</dbReference>
<dbReference type="Proteomes" id="UP000284375">
    <property type="component" value="Unassembled WGS sequence"/>
</dbReference>
<keyword evidence="2 7" id="KW-0812">Transmembrane</keyword>
<evidence type="ECO:0000256" key="6">
    <source>
        <dbReference type="SAM" id="MobiDB-lite"/>
    </source>
</evidence>
<sequence>MTTYKNSLIAAMSVFLILDTVAVAARVYVRTILIRGFGYDDAFLCLSFLGYIVACAMGFTSIHYGYAAEGNDAYSLHYDSKKAQSFYFANQLTLYISSGIVKIAVALVLYRLATNARLQVILIVSMIVVSIWSIVTILFSSWLCAFSGASDYVGSQTCTIVGYFRMISNIFIDYFFAFFPIVMLWHAKMSFRMKLSVCVLLGLGMFASAATIAKLVILVQLDHAKGLDADHLHYELLIWADVELGVAIFCASAAALRPLLRRVSSIWASANSHTPYGASNDASVSCHPLSRNDQEHSSHRSGSGGPEGLEEYELSKMPSNKSEEHQNYQRPYSRQEQASAV</sequence>
<gene>
    <name evidence="9" type="ORF">VSDG_03137</name>
</gene>
<feature type="transmembrane region" description="Helical" evidence="7">
    <location>
        <begin position="6"/>
        <end position="29"/>
    </location>
</feature>
<proteinExistence type="inferred from homology"/>
<comment type="caution">
    <text evidence="9">The sequence shown here is derived from an EMBL/GenBank/DDBJ whole genome shotgun (WGS) entry which is preliminary data.</text>
</comment>
<feature type="domain" description="Rhodopsin" evidence="8">
    <location>
        <begin position="25"/>
        <end position="262"/>
    </location>
</feature>
<feature type="transmembrane region" description="Helical" evidence="7">
    <location>
        <begin position="86"/>
        <end position="109"/>
    </location>
</feature>
<protein>
    <recommendedName>
        <fullName evidence="8">Rhodopsin domain-containing protein</fullName>
    </recommendedName>
</protein>
<reference evidence="9 10" key="1">
    <citation type="submission" date="2015-09" db="EMBL/GenBank/DDBJ databases">
        <title>Host preference determinants of Valsa canker pathogens revealed by comparative genomics.</title>
        <authorList>
            <person name="Yin Z."/>
            <person name="Huang L."/>
        </authorList>
    </citation>
    <scope>NUCLEOTIDE SEQUENCE [LARGE SCALE GENOMIC DNA]</scope>
    <source>
        <strain evidence="9 10">YSFL</strain>
    </source>
</reference>
<evidence type="ECO:0000256" key="1">
    <source>
        <dbReference type="ARBA" id="ARBA00004141"/>
    </source>
</evidence>
<feature type="region of interest" description="Disordered" evidence="6">
    <location>
        <begin position="276"/>
        <end position="341"/>
    </location>
</feature>
<evidence type="ECO:0000256" key="4">
    <source>
        <dbReference type="ARBA" id="ARBA00023136"/>
    </source>
</evidence>
<comment type="subcellular location">
    <subcellularLocation>
        <location evidence="1">Membrane</location>
        <topology evidence="1">Multi-pass membrane protein</topology>
    </subcellularLocation>
</comment>
<dbReference type="OrthoDB" id="3897607at2759"/>
<keyword evidence="4 7" id="KW-0472">Membrane</keyword>
<feature type="transmembrane region" description="Helical" evidence="7">
    <location>
        <begin position="121"/>
        <end position="143"/>
    </location>
</feature>
<dbReference type="AlphaFoldDB" id="A0A423W8V3"/>
<evidence type="ECO:0000256" key="7">
    <source>
        <dbReference type="SAM" id="Phobius"/>
    </source>
</evidence>
<dbReference type="InterPro" id="IPR049326">
    <property type="entry name" value="Rhodopsin_dom_fungi"/>
</dbReference>
<evidence type="ECO:0000313" key="9">
    <source>
        <dbReference type="EMBL" id="ROV99737.1"/>
    </source>
</evidence>
<feature type="transmembrane region" description="Helical" evidence="7">
    <location>
        <begin position="41"/>
        <end position="66"/>
    </location>
</feature>
<evidence type="ECO:0000313" key="10">
    <source>
        <dbReference type="Proteomes" id="UP000284375"/>
    </source>
</evidence>
<dbReference type="PANTHER" id="PTHR33048:SF146">
    <property type="entry name" value="INTEGRAL MEMBRANE PROTEIN"/>
    <property type="match status" value="1"/>
</dbReference>
<keyword evidence="3 7" id="KW-1133">Transmembrane helix</keyword>
<feature type="transmembrane region" description="Helical" evidence="7">
    <location>
        <begin position="197"/>
        <end position="217"/>
    </location>
</feature>
<name>A0A423W8V3_CYTCH</name>
<evidence type="ECO:0000256" key="3">
    <source>
        <dbReference type="ARBA" id="ARBA00022989"/>
    </source>
</evidence>
<feature type="compositionally biased region" description="Polar residues" evidence="6">
    <location>
        <begin position="328"/>
        <end position="341"/>
    </location>
</feature>
<feature type="transmembrane region" description="Helical" evidence="7">
    <location>
        <begin position="163"/>
        <end position="185"/>
    </location>
</feature>
<feature type="transmembrane region" description="Helical" evidence="7">
    <location>
        <begin position="237"/>
        <end position="256"/>
    </location>
</feature>
<comment type="similarity">
    <text evidence="5">Belongs to the SAT4 family.</text>
</comment>
<evidence type="ECO:0000259" key="8">
    <source>
        <dbReference type="Pfam" id="PF20684"/>
    </source>
</evidence>
<dbReference type="InterPro" id="IPR052337">
    <property type="entry name" value="SAT4-like"/>
</dbReference>
<dbReference type="EMBL" id="LJZO01000010">
    <property type="protein sequence ID" value="ROV99737.1"/>
    <property type="molecule type" value="Genomic_DNA"/>
</dbReference>
<dbReference type="PANTHER" id="PTHR33048">
    <property type="entry name" value="PTH11-LIKE INTEGRAL MEMBRANE PROTEIN (AFU_ORTHOLOGUE AFUA_5G11245)"/>
    <property type="match status" value="1"/>
</dbReference>
<dbReference type="GO" id="GO:0016020">
    <property type="term" value="C:membrane"/>
    <property type="evidence" value="ECO:0007669"/>
    <property type="project" value="UniProtKB-SubCell"/>
</dbReference>
<evidence type="ECO:0000256" key="2">
    <source>
        <dbReference type="ARBA" id="ARBA00022692"/>
    </source>
</evidence>
<accession>A0A423W8V3</accession>
<keyword evidence="10" id="KW-1185">Reference proteome</keyword>
<evidence type="ECO:0000256" key="5">
    <source>
        <dbReference type="ARBA" id="ARBA00038359"/>
    </source>
</evidence>